<dbReference type="SUPFAM" id="SSF53383">
    <property type="entry name" value="PLP-dependent transferases"/>
    <property type="match status" value="1"/>
</dbReference>
<feature type="domain" description="Aminotransferase class I/classII large" evidence="8">
    <location>
        <begin position="37"/>
        <end position="350"/>
    </location>
</feature>
<proteinExistence type="inferred from homology"/>
<dbReference type="Proteomes" id="UP000033608">
    <property type="component" value="Unassembled WGS sequence"/>
</dbReference>
<dbReference type="RefSeq" id="WP_046134887.1">
    <property type="nucleotide sequence ID" value="NZ_FQVC01000004.1"/>
</dbReference>
<keyword evidence="3 9" id="KW-0032">Aminotransferase</keyword>
<protein>
    <submittedName>
        <fullName evidence="9">Histidinol-phosphate aminotransferase</fullName>
        <ecNumber evidence="9">2.6.1.9</ecNumber>
    </submittedName>
</protein>
<organism evidence="9 11">
    <name type="scientific">Devosia limi DSM 17137</name>
    <dbReference type="NCBI Taxonomy" id="1121477"/>
    <lineage>
        <taxon>Bacteria</taxon>
        <taxon>Pseudomonadati</taxon>
        <taxon>Pseudomonadota</taxon>
        <taxon>Alphaproteobacteria</taxon>
        <taxon>Hyphomicrobiales</taxon>
        <taxon>Devosiaceae</taxon>
        <taxon>Devosia</taxon>
    </lineage>
</organism>
<reference evidence="10 12" key="2">
    <citation type="submission" date="2016-11" db="EMBL/GenBank/DDBJ databases">
        <authorList>
            <person name="Jaros S."/>
            <person name="Januszkiewicz K."/>
            <person name="Wedrychowicz H."/>
        </authorList>
    </citation>
    <scope>NUCLEOTIDE SEQUENCE [LARGE SCALE GENOMIC DNA]</scope>
    <source>
        <strain evidence="10 12">DSM 17137</strain>
    </source>
</reference>
<evidence type="ECO:0000256" key="6">
    <source>
        <dbReference type="ARBA" id="ARBA00029440"/>
    </source>
</evidence>
<evidence type="ECO:0000259" key="8">
    <source>
        <dbReference type="Pfam" id="PF00155"/>
    </source>
</evidence>
<dbReference type="Gene3D" id="3.90.1150.10">
    <property type="entry name" value="Aspartate Aminotransferase, domain 1"/>
    <property type="match status" value="1"/>
</dbReference>
<sequence>MIRPALTPIAARLPETVPFVGPEALERASGRAFRARLGANESRFGPAPAVLNAMIQATNDSWKYCDPEVFLLRQTLADHHGIKADEVTVGEGVDGVLGLCVRLFAGPGDSVVTSLGGYPTFNYHVTGFGAQLHTVPYIDDREDLEGLLAATRRQQAKIVYLANPDNPMGSWWPAEAVQRFIEAVPPTTLLLLDEAYGELAPAGTLPAIDTSRPNVLRLRTFSKAYGMAGLRCGYAIGEATTIRAFERVRNHFGVNNIAQAAAIAAIGEHAYLAEVVERTAAARRRIARIAEANGLVPLPSATNFVAIDCGRDGAFAGAVLKGLAERGVFIRKPMTPGLDRCIRVSVGLDADLDLFEAMLPEAVQHAGR</sequence>
<keyword evidence="4 9" id="KW-0808">Transferase</keyword>
<dbReference type="GO" id="GO:0030170">
    <property type="term" value="F:pyridoxal phosphate binding"/>
    <property type="evidence" value="ECO:0007669"/>
    <property type="project" value="InterPro"/>
</dbReference>
<evidence type="ECO:0000313" key="11">
    <source>
        <dbReference type="Proteomes" id="UP000033608"/>
    </source>
</evidence>
<keyword evidence="5 7" id="KW-0663">Pyridoxal phosphate</keyword>
<dbReference type="GO" id="GO:0004400">
    <property type="term" value="F:histidinol-phosphate transaminase activity"/>
    <property type="evidence" value="ECO:0007669"/>
    <property type="project" value="UniProtKB-EC"/>
</dbReference>
<accession>A0A0F5LR77</accession>
<evidence type="ECO:0000256" key="5">
    <source>
        <dbReference type="ARBA" id="ARBA00022898"/>
    </source>
</evidence>
<dbReference type="AlphaFoldDB" id="A0A0F5LR77"/>
<dbReference type="InterPro" id="IPR001917">
    <property type="entry name" value="Aminotrans_II_pyridoxalP_BS"/>
</dbReference>
<dbReference type="EMBL" id="LAJF01000062">
    <property type="protein sequence ID" value="KKB84875.1"/>
    <property type="molecule type" value="Genomic_DNA"/>
</dbReference>
<dbReference type="InterPro" id="IPR015422">
    <property type="entry name" value="PyrdxlP-dep_Trfase_small"/>
</dbReference>
<dbReference type="EC" id="2.6.1.9" evidence="9"/>
<evidence type="ECO:0000313" key="12">
    <source>
        <dbReference type="Proteomes" id="UP000184533"/>
    </source>
</evidence>
<dbReference type="EMBL" id="FQVC01000004">
    <property type="protein sequence ID" value="SHF07433.1"/>
    <property type="molecule type" value="Genomic_DNA"/>
</dbReference>
<dbReference type="PANTHER" id="PTHR43643:SF3">
    <property type="entry name" value="HISTIDINOL-PHOSPHATE AMINOTRANSFERASE"/>
    <property type="match status" value="1"/>
</dbReference>
<evidence type="ECO:0000256" key="2">
    <source>
        <dbReference type="ARBA" id="ARBA00007970"/>
    </source>
</evidence>
<comment type="cofactor">
    <cofactor evidence="1 7">
        <name>pyridoxal 5'-phosphate</name>
        <dbReference type="ChEBI" id="CHEBI:597326"/>
    </cofactor>
</comment>
<dbReference type="OrthoDB" id="9809616at2"/>
<evidence type="ECO:0000256" key="7">
    <source>
        <dbReference type="RuleBase" id="RU003693"/>
    </source>
</evidence>
<evidence type="ECO:0000256" key="1">
    <source>
        <dbReference type="ARBA" id="ARBA00001933"/>
    </source>
</evidence>
<dbReference type="PATRIC" id="fig|1121477.3.peg.2806"/>
<comment type="similarity">
    <text evidence="2">Belongs to the class-II pyridoxal-phosphate-dependent aminotransferase family. Histidinol-phosphate aminotransferase subfamily.</text>
</comment>
<gene>
    <name evidence="10" type="ORF">SAMN02745223_01753</name>
    <name evidence="9" type="ORF">VW29_08565</name>
</gene>
<keyword evidence="11" id="KW-1185">Reference proteome</keyword>
<evidence type="ECO:0000313" key="9">
    <source>
        <dbReference type="EMBL" id="KKB84875.1"/>
    </source>
</evidence>
<dbReference type="InterPro" id="IPR015424">
    <property type="entry name" value="PyrdxlP-dep_Trfase"/>
</dbReference>
<comment type="pathway">
    <text evidence="6">Amino-acid biosynthesis.</text>
</comment>
<dbReference type="NCBIfam" id="NF006014">
    <property type="entry name" value="PRK08153.1"/>
    <property type="match status" value="1"/>
</dbReference>
<dbReference type="STRING" id="1121477.SAMN02745223_01753"/>
<dbReference type="Pfam" id="PF00155">
    <property type="entry name" value="Aminotran_1_2"/>
    <property type="match status" value="1"/>
</dbReference>
<evidence type="ECO:0000256" key="3">
    <source>
        <dbReference type="ARBA" id="ARBA00022576"/>
    </source>
</evidence>
<name>A0A0F5LR77_9HYPH</name>
<dbReference type="Gene3D" id="3.40.640.10">
    <property type="entry name" value="Type I PLP-dependent aspartate aminotransferase-like (Major domain)"/>
    <property type="match status" value="1"/>
</dbReference>
<dbReference type="InterPro" id="IPR004839">
    <property type="entry name" value="Aminotransferase_I/II_large"/>
</dbReference>
<evidence type="ECO:0000256" key="4">
    <source>
        <dbReference type="ARBA" id="ARBA00022679"/>
    </source>
</evidence>
<dbReference type="PANTHER" id="PTHR43643">
    <property type="entry name" value="HISTIDINOL-PHOSPHATE AMINOTRANSFERASE 2"/>
    <property type="match status" value="1"/>
</dbReference>
<evidence type="ECO:0000313" key="10">
    <source>
        <dbReference type="EMBL" id="SHF07433.1"/>
    </source>
</evidence>
<dbReference type="PROSITE" id="PS00599">
    <property type="entry name" value="AA_TRANSFER_CLASS_2"/>
    <property type="match status" value="1"/>
</dbReference>
<dbReference type="Proteomes" id="UP000184533">
    <property type="component" value="Unassembled WGS sequence"/>
</dbReference>
<dbReference type="CDD" id="cd00609">
    <property type="entry name" value="AAT_like"/>
    <property type="match status" value="1"/>
</dbReference>
<dbReference type="InterPro" id="IPR050106">
    <property type="entry name" value="HistidinolP_aminotransfase"/>
</dbReference>
<dbReference type="InterPro" id="IPR015421">
    <property type="entry name" value="PyrdxlP-dep_Trfase_major"/>
</dbReference>
<reference evidence="9 11" key="1">
    <citation type="submission" date="2015-03" db="EMBL/GenBank/DDBJ databases">
        <authorList>
            <person name="Hassan Y.I."/>
            <person name="Lepp D."/>
            <person name="Zhou T."/>
        </authorList>
    </citation>
    <scope>NUCLEOTIDE SEQUENCE [LARGE SCALE GENOMIC DNA]</scope>
    <source>
        <strain evidence="9 11">DSM 17137</strain>
    </source>
</reference>